<protein>
    <submittedName>
        <fullName evidence="2">Mobile element protein</fullName>
    </submittedName>
</protein>
<dbReference type="PANTHER" id="PTHR30007">
    <property type="entry name" value="PHP DOMAIN PROTEIN"/>
    <property type="match status" value="1"/>
</dbReference>
<feature type="domain" description="Transposase DDE" evidence="1">
    <location>
        <begin position="45"/>
        <end position="124"/>
    </location>
</feature>
<gene>
    <name evidence="2" type="ORF">FRUB_05664</name>
</gene>
<proteinExistence type="predicted"/>
<sequence length="138" mass="15699">MATASDENTALVVEVVPGPASDATRLEPMLDKTLDRVPVIDELDADKGFDGDQQRHACTARGVFANIPNKKNRVRPWAFDPVGYRERNRVERLIGKMKQFRRVDTRYEKLKTTFLGLIHLVLGFIKVKSKVNQKFNTT</sequence>
<name>A0A225DJ81_9BACT</name>
<dbReference type="Pfam" id="PF13586">
    <property type="entry name" value="DDE_Tnp_1_2"/>
    <property type="match status" value="1"/>
</dbReference>
<evidence type="ECO:0000313" key="2">
    <source>
        <dbReference type="EMBL" id="OWK39774.1"/>
    </source>
</evidence>
<evidence type="ECO:0000259" key="1">
    <source>
        <dbReference type="Pfam" id="PF13586"/>
    </source>
</evidence>
<accession>A0A225DJ81</accession>
<evidence type="ECO:0000313" key="3">
    <source>
        <dbReference type="Proteomes" id="UP000214646"/>
    </source>
</evidence>
<reference evidence="3" key="1">
    <citation type="submission" date="2017-06" db="EMBL/GenBank/DDBJ databases">
        <title>Genome analysis of Fimbriiglobus ruber SP5, the first member of the order Planctomycetales with confirmed chitinolytic capability.</title>
        <authorList>
            <person name="Ravin N.V."/>
            <person name="Rakitin A.L."/>
            <person name="Ivanova A.A."/>
            <person name="Beletsky A.V."/>
            <person name="Kulichevskaya I.S."/>
            <person name="Mardanov A.V."/>
            <person name="Dedysh S.N."/>
        </authorList>
    </citation>
    <scope>NUCLEOTIDE SEQUENCE [LARGE SCALE GENOMIC DNA]</scope>
    <source>
        <strain evidence="3">SP5</strain>
    </source>
</reference>
<keyword evidence="3" id="KW-1185">Reference proteome</keyword>
<organism evidence="2 3">
    <name type="scientific">Fimbriiglobus ruber</name>
    <dbReference type="NCBI Taxonomy" id="1908690"/>
    <lineage>
        <taxon>Bacteria</taxon>
        <taxon>Pseudomonadati</taxon>
        <taxon>Planctomycetota</taxon>
        <taxon>Planctomycetia</taxon>
        <taxon>Gemmatales</taxon>
        <taxon>Gemmataceae</taxon>
        <taxon>Fimbriiglobus</taxon>
    </lineage>
</organism>
<dbReference type="AlphaFoldDB" id="A0A225DJ81"/>
<dbReference type="PANTHER" id="PTHR30007:SF1">
    <property type="entry name" value="BLR1914 PROTEIN"/>
    <property type="match status" value="1"/>
</dbReference>
<dbReference type="EMBL" id="NIDE01000009">
    <property type="protein sequence ID" value="OWK39774.1"/>
    <property type="molecule type" value="Genomic_DNA"/>
</dbReference>
<dbReference type="InterPro" id="IPR025668">
    <property type="entry name" value="Tnp_DDE_dom"/>
</dbReference>
<dbReference type="Proteomes" id="UP000214646">
    <property type="component" value="Unassembled WGS sequence"/>
</dbReference>
<comment type="caution">
    <text evidence="2">The sequence shown here is derived from an EMBL/GenBank/DDBJ whole genome shotgun (WGS) entry which is preliminary data.</text>
</comment>